<organism evidence="1 2">
    <name type="scientific">Ixodes persulcatus</name>
    <name type="common">Taiga tick</name>
    <dbReference type="NCBI Taxonomy" id="34615"/>
    <lineage>
        <taxon>Eukaryota</taxon>
        <taxon>Metazoa</taxon>
        <taxon>Ecdysozoa</taxon>
        <taxon>Arthropoda</taxon>
        <taxon>Chelicerata</taxon>
        <taxon>Arachnida</taxon>
        <taxon>Acari</taxon>
        <taxon>Parasitiformes</taxon>
        <taxon>Ixodida</taxon>
        <taxon>Ixodoidea</taxon>
        <taxon>Ixodidae</taxon>
        <taxon>Ixodinae</taxon>
        <taxon>Ixodes</taxon>
    </lineage>
</organism>
<proteinExistence type="predicted"/>
<gene>
    <name evidence="1" type="ORF">HPB47_018185</name>
</gene>
<keyword evidence="2" id="KW-1185">Reference proteome</keyword>
<evidence type="ECO:0000313" key="1">
    <source>
        <dbReference type="EMBL" id="KAG0436033.1"/>
    </source>
</evidence>
<comment type="caution">
    <text evidence="1">The sequence shown here is derived from an EMBL/GenBank/DDBJ whole genome shotgun (WGS) entry which is preliminary data.</text>
</comment>
<dbReference type="EMBL" id="JABSTQ010007238">
    <property type="protein sequence ID" value="KAG0436033.1"/>
    <property type="molecule type" value="Genomic_DNA"/>
</dbReference>
<protein>
    <submittedName>
        <fullName evidence="1">Uncharacterized protein</fullName>
    </submittedName>
</protein>
<accession>A0AC60QLF6</accession>
<reference evidence="1 2" key="1">
    <citation type="journal article" date="2020" name="Cell">
        <title>Large-Scale Comparative Analyses of Tick Genomes Elucidate Their Genetic Diversity and Vector Capacities.</title>
        <authorList>
            <consortium name="Tick Genome and Microbiome Consortium (TIGMIC)"/>
            <person name="Jia N."/>
            <person name="Wang J."/>
            <person name="Shi W."/>
            <person name="Du L."/>
            <person name="Sun Y."/>
            <person name="Zhan W."/>
            <person name="Jiang J.F."/>
            <person name="Wang Q."/>
            <person name="Zhang B."/>
            <person name="Ji P."/>
            <person name="Bell-Sakyi L."/>
            <person name="Cui X.M."/>
            <person name="Yuan T.T."/>
            <person name="Jiang B.G."/>
            <person name="Yang W.F."/>
            <person name="Lam T.T."/>
            <person name="Chang Q.C."/>
            <person name="Ding S.J."/>
            <person name="Wang X.J."/>
            <person name="Zhu J.G."/>
            <person name="Ruan X.D."/>
            <person name="Zhao L."/>
            <person name="Wei J.T."/>
            <person name="Ye R.Z."/>
            <person name="Que T.C."/>
            <person name="Du C.H."/>
            <person name="Zhou Y.H."/>
            <person name="Cheng J.X."/>
            <person name="Dai P.F."/>
            <person name="Guo W.B."/>
            <person name="Han X.H."/>
            <person name="Huang E.J."/>
            <person name="Li L.F."/>
            <person name="Wei W."/>
            <person name="Gao Y.C."/>
            <person name="Liu J.Z."/>
            <person name="Shao H.Z."/>
            <person name="Wang X."/>
            <person name="Wang C.C."/>
            <person name="Yang T.C."/>
            <person name="Huo Q.B."/>
            <person name="Li W."/>
            <person name="Chen H.Y."/>
            <person name="Chen S.E."/>
            <person name="Zhou L.G."/>
            <person name="Ni X.B."/>
            <person name="Tian J.H."/>
            <person name="Sheng Y."/>
            <person name="Liu T."/>
            <person name="Pan Y.S."/>
            <person name="Xia L.Y."/>
            <person name="Li J."/>
            <person name="Zhao F."/>
            <person name="Cao W.C."/>
        </authorList>
    </citation>
    <scope>NUCLEOTIDE SEQUENCE [LARGE SCALE GENOMIC DNA]</scope>
    <source>
        <strain evidence="1">Iper-2018</strain>
    </source>
</reference>
<name>A0AC60QLF6_IXOPE</name>
<sequence length="224" mass="24483">MVQAIIDSGAEISVVPDGVAPEMKGSSGSVTLTGAFGDSTTAVALSFGFYKNDLPEDKPRVVVLVACNKDRLKMLATTIDGVGGRNKFKERYKLDVATNWRAFMRLITKCERLKKQMSANPHDLPLNIECYKNDRDVAGKKKRETFETMSTELIARAERTVVWALTLVGLRPTDVESVEPAGGGTRVPAVKQLVRKVFQPEPSTTLHQDEAVARGCAALQCVML</sequence>
<evidence type="ECO:0000313" key="2">
    <source>
        <dbReference type="Proteomes" id="UP000805193"/>
    </source>
</evidence>
<dbReference type="Proteomes" id="UP000805193">
    <property type="component" value="Unassembled WGS sequence"/>
</dbReference>